<dbReference type="Proteomes" id="UP000625079">
    <property type="component" value="Unassembled WGS sequence"/>
</dbReference>
<sequence length="230" mass="26189">MVYRLTDSRLHAYEISDPDRPMLPGAFGLQEPSVKFLHPDEVDWRAKRASNPMTVGCAVDPDTIPRMVRWRYKEMDRLPDVNLCAGTLLISERVRDVMERFEPGIHQFLPVDIYLTPFEAGDVPAARSYWLVVGQYFDAVSAEHTHQPRTVITHPDGRTEPGLWDFSGVLTKQPKSDAPVIFDRGAVAGRHLWVDRNFTKGQHPFMSDALGGALREMDLYGAHFEHFDEV</sequence>
<evidence type="ECO:0000313" key="2">
    <source>
        <dbReference type="EMBL" id="GGI26814.1"/>
    </source>
</evidence>
<dbReference type="AlphaFoldDB" id="A0AA88B978"/>
<dbReference type="InterPro" id="IPR012433">
    <property type="entry name" value="Imm11"/>
</dbReference>
<name>A0AA88B978_9BRAD</name>
<feature type="domain" description="Immunity MXAN-0049 protein" evidence="1">
    <location>
        <begin position="71"/>
        <end position="226"/>
    </location>
</feature>
<protein>
    <recommendedName>
        <fullName evidence="1">Immunity MXAN-0049 protein domain-containing protein</fullName>
    </recommendedName>
</protein>
<dbReference type="EMBL" id="BMHC01000009">
    <property type="protein sequence ID" value="GGI26814.1"/>
    <property type="molecule type" value="Genomic_DNA"/>
</dbReference>
<organism evidence="2 3">
    <name type="scientific">Bradyrhizobium guangdongense</name>
    <dbReference type="NCBI Taxonomy" id="1325090"/>
    <lineage>
        <taxon>Bacteria</taxon>
        <taxon>Pseudomonadati</taxon>
        <taxon>Pseudomonadota</taxon>
        <taxon>Alphaproteobacteria</taxon>
        <taxon>Hyphomicrobiales</taxon>
        <taxon>Nitrobacteraceae</taxon>
        <taxon>Bradyrhizobium</taxon>
    </lineage>
</organism>
<proteinExistence type="predicted"/>
<gene>
    <name evidence="2" type="ORF">GCM10010987_41260</name>
</gene>
<reference evidence="2" key="1">
    <citation type="journal article" date="2014" name="Int. J. Syst. Evol. Microbiol.">
        <title>Complete genome sequence of Corynebacterium casei LMG S-19264T (=DSM 44701T), isolated from a smear-ripened cheese.</title>
        <authorList>
            <consortium name="US DOE Joint Genome Institute (JGI-PGF)"/>
            <person name="Walter F."/>
            <person name="Albersmeier A."/>
            <person name="Kalinowski J."/>
            <person name="Ruckert C."/>
        </authorList>
    </citation>
    <scope>NUCLEOTIDE SEQUENCE</scope>
    <source>
        <strain evidence="2">CGMCC 1.15034</strain>
    </source>
</reference>
<comment type="caution">
    <text evidence="2">The sequence shown here is derived from an EMBL/GenBank/DDBJ whole genome shotgun (WGS) entry which is preliminary data.</text>
</comment>
<dbReference type="Pfam" id="PF07791">
    <property type="entry name" value="Imm11"/>
    <property type="match status" value="1"/>
</dbReference>
<dbReference type="RefSeq" id="WP_208764284.1">
    <property type="nucleotide sequence ID" value="NZ_CP030051.1"/>
</dbReference>
<reference evidence="2" key="2">
    <citation type="submission" date="2022-12" db="EMBL/GenBank/DDBJ databases">
        <authorList>
            <person name="Sun Q."/>
            <person name="Zhou Y."/>
        </authorList>
    </citation>
    <scope>NUCLEOTIDE SEQUENCE</scope>
    <source>
        <strain evidence="2">CGMCC 1.15034</strain>
    </source>
</reference>
<evidence type="ECO:0000313" key="3">
    <source>
        <dbReference type="Proteomes" id="UP000625079"/>
    </source>
</evidence>
<accession>A0AA88B978</accession>
<evidence type="ECO:0000259" key="1">
    <source>
        <dbReference type="Pfam" id="PF07791"/>
    </source>
</evidence>